<evidence type="ECO:0000313" key="7">
    <source>
        <dbReference type="Proteomes" id="UP001499947"/>
    </source>
</evidence>
<dbReference type="PROSITE" id="PS50937">
    <property type="entry name" value="HTH_MERR_2"/>
    <property type="match status" value="1"/>
</dbReference>
<sequence length="252" mass="28100">MTWSIAEVARMSGVTSRTLRHYDEVGLLPPASVGTNGYRYYGESELLRLQRILVMRELGLGLVEIAAVLAEEVDQVDALRAHHLRLVAERDRLDTLARTVSRTIATLQDRKDDGMSTMQHPENLFEGFDAARYHDQASERWPQEAQQSQQFADTLTAQDQERLQREATALLVRLAALMAAGTPVGDPAVQAEVDTQYQGLCRMWTPNAAAFKALGQTYVTDPQWRAVYGQVADGLAEYQRDAMAAYADARLS</sequence>
<dbReference type="SMART" id="SM00422">
    <property type="entry name" value="HTH_MERR"/>
    <property type="match status" value="1"/>
</dbReference>
<organism evidence="6 7">
    <name type="scientific">Streptomyces yatensis</name>
    <dbReference type="NCBI Taxonomy" id="155177"/>
    <lineage>
        <taxon>Bacteria</taxon>
        <taxon>Bacillati</taxon>
        <taxon>Actinomycetota</taxon>
        <taxon>Actinomycetes</taxon>
        <taxon>Kitasatosporales</taxon>
        <taxon>Streptomycetaceae</taxon>
        <taxon>Streptomyces</taxon>
        <taxon>Streptomyces violaceusniger group</taxon>
    </lineage>
</organism>
<dbReference type="PANTHER" id="PTHR30204">
    <property type="entry name" value="REDOX-CYCLING DRUG-SENSING TRANSCRIPTIONAL ACTIVATOR SOXR"/>
    <property type="match status" value="1"/>
</dbReference>
<reference evidence="6 7" key="1">
    <citation type="journal article" date="2019" name="Int. J. Syst. Evol. Microbiol.">
        <title>The Global Catalogue of Microorganisms (GCM) 10K type strain sequencing project: providing services to taxonomists for standard genome sequencing and annotation.</title>
        <authorList>
            <consortium name="The Broad Institute Genomics Platform"/>
            <consortium name="The Broad Institute Genome Sequencing Center for Infectious Disease"/>
            <person name="Wu L."/>
            <person name="Ma J."/>
        </authorList>
    </citation>
    <scope>NUCLEOTIDE SEQUENCE [LARGE SCALE GENOMIC DNA]</scope>
    <source>
        <strain evidence="6 7">JCM 13244</strain>
    </source>
</reference>
<dbReference type="CDD" id="cd01106">
    <property type="entry name" value="HTH_TipAL-Mta"/>
    <property type="match status" value="1"/>
</dbReference>
<gene>
    <name evidence="6" type="ORF">GCM10009680_63010</name>
</gene>
<dbReference type="Gene3D" id="1.10.1660.10">
    <property type="match status" value="1"/>
</dbReference>
<dbReference type="RefSeq" id="WP_211126659.1">
    <property type="nucleotide sequence ID" value="NZ_BAAALR010000071.1"/>
</dbReference>
<evidence type="ECO:0000256" key="2">
    <source>
        <dbReference type="ARBA" id="ARBA00023125"/>
    </source>
</evidence>
<keyword evidence="1" id="KW-0805">Transcription regulation</keyword>
<name>A0ABN2IX31_9ACTN</name>
<dbReference type="Proteomes" id="UP001499947">
    <property type="component" value="Unassembled WGS sequence"/>
</dbReference>
<dbReference type="EMBL" id="BAAALR010000071">
    <property type="protein sequence ID" value="GAA1713293.1"/>
    <property type="molecule type" value="Genomic_DNA"/>
</dbReference>
<dbReference type="Pfam" id="PF13411">
    <property type="entry name" value="MerR_1"/>
    <property type="match status" value="1"/>
</dbReference>
<comment type="caution">
    <text evidence="6">The sequence shown here is derived from an EMBL/GenBank/DDBJ whole genome shotgun (WGS) entry which is preliminary data.</text>
</comment>
<evidence type="ECO:0000256" key="3">
    <source>
        <dbReference type="ARBA" id="ARBA00023159"/>
    </source>
</evidence>
<feature type="domain" description="HTH merR-type" evidence="5">
    <location>
        <begin position="2"/>
        <end position="71"/>
    </location>
</feature>
<dbReference type="InterPro" id="IPR047057">
    <property type="entry name" value="MerR_fam"/>
</dbReference>
<dbReference type="Gene3D" id="1.10.490.50">
    <property type="entry name" value="Antibiotic binding domain of TipA-like multidrug resistance regulators"/>
    <property type="match status" value="1"/>
</dbReference>
<dbReference type="PRINTS" id="PR00040">
    <property type="entry name" value="HTHMERR"/>
</dbReference>
<keyword evidence="7" id="KW-1185">Reference proteome</keyword>
<evidence type="ECO:0000313" key="6">
    <source>
        <dbReference type="EMBL" id="GAA1713293.1"/>
    </source>
</evidence>
<dbReference type="InterPro" id="IPR000551">
    <property type="entry name" value="MerR-type_HTH_dom"/>
</dbReference>
<keyword evidence="4" id="KW-0804">Transcription</keyword>
<evidence type="ECO:0000256" key="4">
    <source>
        <dbReference type="ARBA" id="ARBA00023163"/>
    </source>
</evidence>
<dbReference type="SUPFAM" id="SSF46955">
    <property type="entry name" value="Putative DNA-binding domain"/>
    <property type="match status" value="1"/>
</dbReference>
<accession>A0ABN2IX31</accession>
<dbReference type="PROSITE" id="PS00552">
    <property type="entry name" value="HTH_MERR_1"/>
    <property type="match status" value="1"/>
</dbReference>
<dbReference type="PANTHER" id="PTHR30204:SF90">
    <property type="entry name" value="HTH-TYPE TRANSCRIPTIONAL ACTIVATOR MTA"/>
    <property type="match status" value="1"/>
</dbReference>
<evidence type="ECO:0000259" key="5">
    <source>
        <dbReference type="PROSITE" id="PS50937"/>
    </source>
</evidence>
<keyword evidence="3" id="KW-0010">Activator</keyword>
<dbReference type="SUPFAM" id="SSF89082">
    <property type="entry name" value="Antibiotic binding domain of TipA-like multidrug resistance regulators"/>
    <property type="match status" value="1"/>
</dbReference>
<dbReference type="InterPro" id="IPR012925">
    <property type="entry name" value="TipAS_dom"/>
</dbReference>
<dbReference type="InterPro" id="IPR036244">
    <property type="entry name" value="TipA-like_antibiotic-bd"/>
</dbReference>
<evidence type="ECO:0000256" key="1">
    <source>
        <dbReference type="ARBA" id="ARBA00023015"/>
    </source>
</evidence>
<dbReference type="InterPro" id="IPR009061">
    <property type="entry name" value="DNA-bd_dom_put_sf"/>
</dbReference>
<protein>
    <submittedName>
        <fullName evidence="6">MerR family transcriptional regulator</fullName>
    </submittedName>
</protein>
<keyword evidence="2" id="KW-0238">DNA-binding</keyword>
<dbReference type="Pfam" id="PF07739">
    <property type="entry name" value="TipAS"/>
    <property type="match status" value="1"/>
</dbReference>
<proteinExistence type="predicted"/>